<dbReference type="InterPro" id="IPR003439">
    <property type="entry name" value="ABC_transporter-like_ATP-bd"/>
</dbReference>
<dbReference type="SMART" id="SM00382">
    <property type="entry name" value="AAA"/>
    <property type="match status" value="2"/>
</dbReference>
<dbReference type="PANTHER" id="PTHR42855">
    <property type="entry name" value="ABC TRANSPORTER ATP-BINDING SUBUNIT"/>
    <property type="match status" value="1"/>
</dbReference>
<gene>
    <name evidence="4" type="ORF">ENT17_03325</name>
</gene>
<evidence type="ECO:0000313" key="4">
    <source>
        <dbReference type="EMBL" id="HGS86630.1"/>
    </source>
</evidence>
<dbReference type="Pfam" id="PF12848">
    <property type="entry name" value="ABC_tran_Xtn"/>
    <property type="match status" value="1"/>
</dbReference>
<dbReference type="PROSITE" id="PS50893">
    <property type="entry name" value="ABC_TRANSPORTER_2"/>
    <property type="match status" value="2"/>
</dbReference>
<accession>A0A7C4Q2D4</accession>
<dbReference type="GO" id="GO:0005524">
    <property type="term" value="F:ATP binding"/>
    <property type="evidence" value="ECO:0007669"/>
    <property type="project" value="UniProtKB-KW"/>
</dbReference>
<dbReference type="CDD" id="cd03221">
    <property type="entry name" value="ABCF_EF-3"/>
    <property type="match status" value="2"/>
</dbReference>
<dbReference type="InterPro" id="IPR032781">
    <property type="entry name" value="ABC_tran_Xtn"/>
</dbReference>
<dbReference type="InterPro" id="IPR003593">
    <property type="entry name" value="AAA+_ATPase"/>
</dbReference>
<evidence type="ECO:0000259" key="3">
    <source>
        <dbReference type="PROSITE" id="PS50893"/>
    </source>
</evidence>
<keyword evidence="1" id="KW-0547">Nucleotide-binding</keyword>
<dbReference type="Gene3D" id="3.40.50.300">
    <property type="entry name" value="P-loop containing nucleotide triphosphate hydrolases"/>
    <property type="match status" value="2"/>
</dbReference>
<evidence type="ECO:0000256" key="2">
    <source>
        <dbReference type="ARBA" id="ARBA00022840"/>
    </source>
</evidence>
<name>A0A7C4Q2D4_9CHLR</name>
<comment type="caution">
    <text evidence="4">The sequence shown here is derived from an EMBL/GenBank/DDBJ whole genome shotgun (WGS) entry which is preliminary data.</text>
</comment>
<dbReference type="PANTHER" id="PTHR42855:SF2">
    <property type="entry name" value="DRUG RESISTANCE ABC TRANSPORTER,ATP-BINDING PROTEIN"/>
    <property type="match status" value="1"/>
</dbReference>
<sequence length="549" mass="61138">MLSVQNLTKSYGIETILRDVTFTLNNGERLGLIGANGCGKTTLLRILAGEEKPDSGTIRFMPATLKIGYLPQSIHFEPHDTLQSYLSRLQGEISLLTSRLAEVAGALMNPERAAELQAEYDMLLLQIEAAAQSAGETPHVLARLGLNHLPPELPVSALSGGQKTRLALAGMLIHRPRLLLLDEPTNHLDMEMLEWLEAWLLDYSGGALIVSHDRTFLDRVATSILEIDANSHTARLYPGNYTDYLEATAAERQRQWQAYQDQQAEIARLRAAASQVRSRARFRKGGKADPANTDGFSVGFFANRSKETVQKAKNLEKRIQRLLTEEHIEKPARSWEMKIEFGSLPESGRDVLVLENLTVGYENQPLLSDLNLTLRYGSRTALLGPNGCGKTTLLRTIIGSIPPLKGKIRLGSQVRVGYMAQEQETLPLDKNAFQVIQDAGGWNETTTRAFLSQFLFKGDEVFTPAGVLSFGERARLMLASLVAEGCNLLLLDEPINHLDIPARTRFEQALQNYRGTILAVVHDRYFLQSFATQYWRVAGTNIRVEDLEM</sequence>
<organism evidence="4">
    <name type="scientific">Bellilinea caldifistulae</name>
    <dbReference type="NCBI Taxonomy" id="360411"/>
    <lineage>
        <taxon>Bacteria</taxon>
        <taxon>Bacillati</taxon>
        <taxon>Chloroflexota</taxon>
        <taxon>Anaerolineae</taxon>
        <taxon>Anaerolineales</taxon>
        <taxon>Anaerolineaceae</taxon>
        <taxon>Bellilinea</taxon>
    </lineage>
</organism>
<dbReference type="NCBIfam" id="NF000355">
    <property type="entry name" value="ribo_prot_ABC_F"/>
    <property type="match status" value="1"/>
</dbReference>
<dbReference type="SUPFAM" id="SSF52540">
    <property type="entry name" value="P-loop containing nucleoside triphosphate hydrolases"/>
    <property type="match status" value="2"/>
</dbReference>
<dbReference type="AlphaFoldDB" id="A0A7C4Q2D4"/>
<dbReference type="InterPro" id="IPR051309">
    <property type="entry name" value="ABCF_ATPase"/>
</dbReference>
<feature type="domain" description="ABC transporter" evidence="3">
    <location>
        <begin position="352"/>
        <end position="549"/>
    </location>
</feature>
<keyword evidence="2 4" id="KW-0067">ATP-binding</keyword>
<reference evidence="4" key="1">
    <citation type="journal article" date="2020" name="mSystems">
        <title>Genome- and Community-Level Interaction Insights into Carbon Utilization and Element Cycling Functions of Hydrothermarchaeota in Hydrothermal Sediment.</title>
        <authorList>
            <person name="Zhou Z."/>
            <person name="Liu Y."/>
            <person name="Xu W."/>
            <person name="Pan J."/>
            <person name="Luo Z.H."/>
            <person name="Li M."/>
        </authorList>
    </citation>
    <scope>NUCLEOTIDE SEQUENCE [LARGE SCALE GENOMIC DNA]</scope>
    <source>
        <strain evidence="4">SpSt-556</strain>
    </source>
</reference>
<feature type="domain" description="ABC transporter" evidence="3">
    <location>
        <begin position="2"/>
        <end position="254"/>
    </location>
</feature>
<evidence type="ECO:0000256" key="1">
    <source>
        <dbReference type="ARBA" id="ARBA00022741"/>
    </source>
</evidence>
<dbReference type="FunFam" id="3.40.50.300:FF:000011">
    <property type="entry name" value="Putative ABC transporter ATP-binding component"/>
    <property type="match status" value="1"/>
</dbReference>
<dbReference type="Pfam" id="PF00005">
    <property type="entry name" value="ABC_tran"/>
    <property type="match status" value="2"/>
</dbReference>
<dbReference type="InterPro" id="IPR017871">
    <property type="entry name" value="ABC_transporter-like_CS"/>
</dbReference>
<dbReference type="PROSITE" id="PS00211">
    <property type="entry name" value="ABC_TRANSPORTER_1"/>
    <property type="match status" value="2"/>
</dbReference>
<proteinExistence type="predicted"/>
<dbReference type="EMBL" id="DSXR01000041">
    <property type="protein sequence ID" value="HGS86630.1"/>
    <property type="molecule type" value="Genomic_DNA"/>
</dbReference>
<dbReference type="InterPro" id="IPR027417">
    <property type="entry name" value="P-loop_NTPase"/>
</dbReference>
<protein>
    <submittedName>
        <fullName evidence="4">ABC-F family ATP-binding cassette domain-containing protein</fullName>
    </submittedName>
</protein>
<dbReference type="GO" id="GO:0016887">
    <property type="term" value="F:ATP hydrolysis activity"/>
    <property type="evidence" value="ECO:0007669"/>
    <property type="project" value="InterPro"/>
</dbReference>